<organism evidence="1 2">
    <name type="scientific">Heyndrickxia sporothermodurans</name>
    <dbReference type="NCBI Taxonomy" id="46224"/>
    <lineage>
        <taxon>Bacteria</taxon>
        <taxon>Bacillati</taxon>
        <taxon>Bacillota</taxon>
        <taxon>Bacilli</taxon>
        <taxon>Bacillales</taxon>
        <taxon>Bacillaceae</taxon>
        <taxon>Heyndrickxia</taxon>
    </lineage>
</organism>
<name>A0AB37HHJ4_9BACI</name>
<reference evidence="1 2" key="1">
    <citation type="submission" date="2020-12" db="EMBL/GenBank/DDBJ databases">
        <title>Taxonomic evaluation of the Bacillus sporothermodurans group of bacteria based on whole genome sequences.</title>
        <authorList>
            <person name="Fiedler G."/>
            <person name="Herbstmann A.-D."/>
            <person name="Doll E."/>
            <person name="Wenning M."/>
            <person name="Brinks E."/>
            <person name="Kabisch J."/>
            <person name="Breitenwieser F."/>
            <person name="Lappann M."/>
            <person name="Boehnlein C."/>
            <person name="Franz C."/>
        </authorList>
    </citation>
    <scope>NUCLEOTIDE SEQUENCE [LARGE SCALE GENOMIC DNA]</scope>
    <source>
        <strain evidence="1 2">DSM 10599</strain>
    </source>
</reference>
<dbReference type="AlphaFoldDB" id="A0AB37HHJ4"/>
<evidence type="ECO:0000313" key="2">
    <source>
        <dbReference type="Proteomes" id="UP000595512"/>
    </source>
</evidence>
<accession>A0AB37HHJ4</accession>
<dbReference type="RefSeq" id="WP_107920777.1">
    <property type="nucleotide sequence ID" value="NZ_CP066701.1"/>
</dbReference>
<evidence type="ECO:0000313" key="1">
    <source>
        <dbReference type="EMBL" id="QQX26854.1"/>
    </source>
</evidence>
<dbReference type="KEGG" id="hspo:JGZ69_08790"/>
<dbReference type="Proteomes" id="UP000595512">
    <property type="component" value="Chromosome"/>
</dbReference>
<proteinExistence type="predicted"/>
<sequence length="76" mass="8928">MNPIVKKVQSKYKHAREDANYSIFDIECLLVKLAEEGVIWMIQGMKSLTEAETILINYYLNEKRELQIYDYGQSPL</sequence>
<dbReference type="EMBL" id="CP066701">
    <property type="protein sequence ID" value="QQX26854.1"/>
    <property type="molecule type" value="Genomic_DNA"/>
</dbReference>
<protein>
    <submittedName>
        <fullName evidence="1">Uncharacterized protein</fullName>
    </submittedName>
</protein>
<gene>
    <name evidence="1" type="ORF">JGZ69_08790</name>
</gene>